<feature type="compositionally biased region" description="Basic and acidic residues" evidence="1">
    <location>
        <begin position="57"/>
        <end position="69"/>
    </location>
</feature>
<evidence type="ECO:0000313" key="2">
    <source>
        <dbReference type="EMBL" id="KAK5998012.1"/>
    </source>
</evidence>
<evidence type="ECO:0000256" key="1">
    <source>
        <dbReference type="SAM" id="MobiDB-lite"/>
    </source>
</evidence>
<organism evidence="2 3">
    <name type="scientific">Cladobotryum mycophilum</name>
    <dbReference type="NCBI Taxonomy" id="491253"/>
    <lineage>
        <taxon>Eukaryota</taxon>
        <taxon>Fungi</taxon>
        <taxon>Dikarya</taxon>
        <taxon>Ascomycota</taxon>
        <taxon>Pezizomycotina</taxon>
        <taxon>Sordariomycetes</taxon>
        <taxon>Hypocreomycetidae</taxon>
        <taxon>Hypocreales</taxon>
        <taxon>Hypocreaceae</taxon>
        <taxon>Cladobotryum</taxon>
    </lineage>
</organism>
<feature type="compositionally biased region" description="Basic and acidic residues" evidence="1">
    <location>
        <begin position="32"/>
        <end position="48"/>
    </location>
</feature>
<sequence length="247" mass="27288">MASDPSNVEVEEPTTAVASPLPVKEQNGSDHVQVKVDEPSEDGGEVKPEQQPQLPSRDARDTPTPEPEPKPQSVCGICKGNTPKYKYPEPKPVVKQEPEAPQNNNASAEPFDPSNPFRALETSEALKTLFRKYPNLPSQLLDIHSATLPPKEAPEKAIPASLMQGVTKRDNWNHDMGIKNGKAALRRARKANGEAGEAIREYTELIVHIMSGASRKEDAATVYIQRQAAEEDTKLIERLMAEEQRKR</sequence>
<feature type="region of interest" description="Disordered" evidence="1">
    <location>
        <begin position="1"/>
        <end position="118"/>
    </location>
</feature>
<dbReference type="EMBL" id="JAVFKD010000001">
    <property type="protein sequence ID" value="KAK5998012.1"/>
    <property type="molecule type" value="Genomic_DNA"/>
</dbReference>
<comment type="caution">
    <text evidence="2">The sequence shown here is derived from an EMBL/GenBank/DDBJ whole genome shotgun (WGS) entry which is preliminary data.</text>
</comment>
<gene>
    <name evidence="2" type="ORF">PT974_00381</name>
</gene>
<dbReference type="Proteomes" id="UP001338125">
    <property type="component" value="Unassembled WGS sequence"/>
</dbReference>
<evidence type="ECO:0000313" key="3">
    <source>
        <dbReference type="Proteomes" id="UP001338125"/>
    </source>
</evidence>
<proteinExistence type="predicted"/>
<protein>
    <submittedName>
        <fullName evidence="2">Uncharacterized protein</fullName>
    </submittedName>
</protein>
<keyword evidence="3" id="KW-1185">Reference proteome</keyword>
<name>A0ABR0T1H1_9HYPO</name>
<feature type="compositionally biased region" description="Basic and acidic residues" evidence="1">
    <location>
        <begin position="86"/>
        <end position="98"/>
    </location>
</feature>
<reference evidence="2 3" key="1">
    <citation type="submission" date="2024-01" db="EMBL/GenBank/DDBJ databases">
        <title>Complete genome of Cladobotryum mycophilum ATHUM6906.</title>
        <authorList>
            <person name="Christinaki A.C."/>
            <person name="Myridakis A.I."/>
            <person name="Kouvelis V.N."/>
        </authorList>
    </citation>
    <scope>NUCLEOTIDE SEQUENCE [LARGE SCALE GENOMIC DNA]</scope>
    <source>
        <strain evidence="2 3">ATHUM6906</strain>
    </source>
</reference>
<accession>A0ABR0T1H1</accession>